<evidence type="ECO:0000313" key="1">
    <source>
        <dbReference type="EMBL" id="SVD26627.1"/>
    </source>
</evidence>
<name>A0A382TY57_9ZZZZ</name>
<dbReference type="AlphaFoldDB" id="A0A382TY57"/>
<accession>A0A382TY57</accession>
<dbReference type="EMBL" id="UINC01139835">
    <property type="protein sequence ID" value="SVD26627.1"/>
    <property type="molecule type" value="Genomic_DNA"/>
</dbReference>
<sequence>MELLLPVMSLISLGLLASSLCQLTSGACSVRRQTTLVPVYLLAPGCPGALITRISDRHLQGRYLVGPETF</sequence>
<proteinExistence type="predicted"/>
<protein>
    <submittedName>
        <fullName evidence="1">Uncharacterized protein</fullName>
    </submittedName>
</protein>
<organism evidence="1">
    <name type="scientific">marine metagenome</name>
    <dbReference type="NCBI Taxonomy" id="408172"/>
    <lineage>
        <taxon>unclassified sequences</taxon>
        <taxon>metagenomes</taxon>
        <taxon>ecological metagenomes</taxon>
    </lineage>
</organism>
<reference evidence="1" key="1">
    <citation type="submission" date="2018-05" db="EMBL/GenBank/DDBJ databases">
        <authorList>
            <person name="Lanie J.A."/>
            <person name="Ng W.-L."/>
            <person name="Kazmierczak K.M."/>
            <person name="Andrzejewski T.M."/>
            <person name="Davidsen T.M."/>
            <person name="Wayne K.J."/>
            <person name="Tettelin H."/>
            <person name="Glass J.I."/>
            <person name="Rusch D."/>
            <person name="Podicherti R."/>
            <person name="Tsui H.-C.T."/>
            <person name="Winkler M.E."/>
        </authorList>
    </citation>
    <scope>NUCLEOTIDE SEQUENCE</scope>
</reference>
<gene>
    <name evidence="1" type="ORF">METZ01_LOCUS379481</name>
</gene>